<accession>A0A921ULV2</accession>
<protein>
    <submittedName>
        <fullName evidence="2">Uncharacterized protein</fullName>
    </submittedName>
</protein>
<name>A0A921ULV2_SORBI</name>
<dbReference type="AlphaFoldDB" id="A0A921ULV2"/>
<organism evidence="2 3">
    <name type="scientific">Sorghum bicolor</name>
    <name type="common">Sorghum</name>
    <name type="synonym">Sorghum vulgare</name>
    <dbReference type="NCBI Taxonomy" id="4558"/>
    <lineage>
        <taxon>Eukaryota</taxon>
        <taxon>Viridiplantae</taxon>
        <taxon>Streptophyta</taxon>
        <taxon>Embryophyta</taxon>
        <taxon>Tracheophyta</taxon>
        <taxon>Spermatophyta</taxon>
        <taxon>Magnoliopsida</taxon>
        <taxon>Liliopsida</taxon>
        <taxon>Poales</taxon>
        <taxon>Poaceae</taxon>
        <taxon>PACMAD clade</taxon>
        <taxon>Panicoideae</taxon>
        <taxon>Andropogonodae</taxon>
        <taxon>Andropogoneae</taxon>
        <taxon>Sorghinae</taxon>
        <taxon>Sorghum</taxon>
    </lineage>
</organism>
<dbReference type="EMBL" id="CM027683">
    <property type="protein sequence ID" value="KAG0534341.1"/>
    <property type="molecule type" value="Genomic_DNA"/>
</dbReference>
<evidence type="ECO:0000256" key="1">
    <source>
        <dbReference type="SAM" id="MobiDB-lite"/>
    </source>
</evidence>
<gene>
    <name evidence="2" type="ORF">BDA96_04G271600</name>
</gene>
<sequence>MGSDTCVGGLGAGRRRGHASSKHNSMQRSLHIQSSLHTLHLAAHPQVFYSSAPLPCLKAIQQQQKATEETSWNPSQLVNSTEATARSVLSTVRMQSSMVTASVAM</sequence>
<dbReference type="Proteomes" id="UP000807115">
    <property type="component" value="Chromosome 4"/>
</dbReference>
<feature type="region of interest" description="Disordered" evidence="1">
    <location>
        <begin position="1"/>
        <end position="30"/>
    </location>
</feature>
<reference evidence="2" key="2">
    <citation type="submission" date="2020-10" db="EMBL/GenBank/DDBJ databases">
        <authorList>
            <person name="Cooper E.A."/>
            <person name="Brenton Z.W."/>
            <person name="Flinn B.S."/>
            <person name="Jenkins J."/>
            <person name="Shu S."/>
            <person name="Flowers D."/>
            <person name="Luo F."/>
            <person name="Wang Y."/>
            <person name="Xia P."/>
            <person name="Barry K."/>
            <person name="Daum C."/>
            <person name="Lipzen A."/>
            <person name="Yoshinaga Y."/>
            <person name="Schmutz J."/>
            <person name="Saski C."/>
            <person name="Vermerris W."/>
            <person name="Kresovich S."/>
        </authorList>
    </citation>
    <scope>NUCLEOTIDE SEQUENCE</scope>
</reference>
<evidence type="ECO:0000313" key="2">
    <source>
        <dbReference type="EMBL" id="KAG0534341.1"/>
    </source>
</evidence>
<reference evidence="2" key="1">
    <citation type="journal article" date="2019" name="BMC Genomics">
        <title>A new reference genome for Sorghum bicolor reveals high levels of sequence similarity between sweet and grain genotypes: implications for the genetics of sugar metabolism.</title>
        <authorList>
            <person name="Cooper E.A."/>
            <person name="Brenton Z.W."/>
            <person name="Flinn B.S."/>
            <person name="Jenkins J."/>
            <person name="Shu S."/>
            <person name="Flowers D."/>
            <person name="Luo F."/>
            <person name="Wang Y."/>
            <person name="Xia P."/>
            <person name="Barry K."/>
            <person name="Daum C."/>
            <person name="Lipzen A."/>
            <person name="Yoshinaga Y."/>
            <person name="Schmutz J."/>
            <person name="Saski C."/>
            <person name="Vermerris W."/>
            <person name="Kresovich S."/>
        </authorList>
    </citation>
    <scope>NUCLEOTIDE SEQUENCE</scope>
</reference>
<evidence type="ECO:0000313" key="3">
    <source>
        <dbReference type="Proteomes" id="UP000807115"/>
    </source>
</evidence>
<comment type="caution">
    <text evidence="2">The sequence shown here is derived from an EMBL/GenBank/DDBJ whole genome shotgun (WGS) entry which is preliminary data.</text>
</comment>
<proteinExistence type="predicted"/>